<comment type="caution">
    <text evidence="7">The sequence shown here is derived from an EMBL/GenBank/DDBJ whole genome shotgun (WGS) entry which is preliminary data.</text>
</comment>
<keyword evidence="8" id="KW-1185">Reference proteome</keyword>
<proteinExistence type="predicted"/>
<dbReference type="SUPFAM" id="SSF48726">
    <property type="entry name" value="Immunoglobulin"/>
    <property type="match status" value="1"/>
</dbReference>
<sequence>MKILLIFTFFLIIAGTDAVTTVTGYRGRSVQIKCPYESGKEQNKKYLCRGECPFVGYRDIPVQSGSPPKDTRFSLYDNTTARVFIITITDLRTEDGGTYWCTINQKLAQDIYTEILLLVKTDDPTISSVSHTTHFTPTHEDTTHSVTDKPLNYTTVTTLMTPSSQGFQTVPVIIAVSVVLVLLLITLLLTLVIQWRKKTQASSPAQSLKSPSNLQVLPLPVYDYEEIKDSRHVSNTLYCTTELPTILPDCSDTIYSNTELPTVPCDSSQAVYSTVQNPTDSPEQDFYSTAQLPSAVSATSPSVVKSGESPMYAAVRFETGSYGAAPTATYKNDSNSCDYATVNVT</sequence>
<dbReference type="InterPro" id="IPR013783">
    <property type="entry name" value="Ig-like_fold"/>
</dbReference>
<feature type="signal peptide" evidence="5">
    <location>
        <begin position="1"/>
        <end position="18"/>
    </location>
</feature>
<feature type="chain" id="PRO_5038562680" description="Immunoglobulin domain-containing protein" evidence="5">
    <location>
        <begin position="19"/>
        <end position="345"/>
    </location>
</feature>
<dbReference type="Gene3D" id="2.60.40.10">
    <property type="entry name" value="Immunoglobulins"/>
    <property type="match status" value="1"/>
</dbReference>
<dbReference type="InterPro" id="IPR036179">
    <property type="entry name" value="Ig-like_dom_sf"/>
</dbReference>
<name>A0A9D3N548_9TELE</name>
<evidence type="ECO:0000256" key="5">
    <source>
        <dbReference type="SAM" id="SignalP"/>
    </source>
</evidence>
<keyword evidence="4" id="KW-1133">Transmembrane helix</keyword>
<keyword evidence="5" id="KW-0732">Signal</keyword>
<keyword evidence="3 4" id="KW-0472">Membrane</keyword>
<dbReference type="SMART" id="SM00409">
    <property type="entry name" value="IG"/>
    <property type="match status" value="1"/>
</dbReference>
<reference evidence="7 8" key="1">
    <citation type="submission" date="2021-06" db="EMBL/GenBank/DDBJ databases">
        <title>Chromosome-level genome assembly of the red-tail catfish (Hemibagrus wyckioides).</title>
        <authorList>
            <person name="Shao F."/>
        </authorList>
    </citation>
    <scope>NUCLEOTIDE SEQUENCE [LARGE SCALE GENOMIC DNA]</scope>
    <source>
        <strain evidence="7">EC202008001</strain>
        <tissue evidence="7">Blood</tissue>
    </source>
</reference>
<evidence type="ECO:0000259" key="6">
    <source>
        <dbReference type="SMART" id="SM00409"/>
    </source>
</evidence>
<dbReference type="AlphaFoldDB" id="A0A9D3N548"/>
<evidence type="ECO:0000256" key="3">
    <source>
        <dbReference type="ARBA" id="ARBA00023136"/>
    </source>
</evidence>
<evidence type="ECO:0000256" key="1">
    <source>
        <dbReference type="ARBA" id="ARBA00004370"/>
    </source>
</evidence>
<evidence type="ECO:0000256" key="2">
    <source>
        <dbReference type="ARBA" id="ARBA00022692"/>
    </source>
</evidence>
<feature type="transmembrane region" description="Helical" evidence="4">
    <location>
        <begin position="170"/>
        <end position="193"/>
    </location>
</feature>
<dbReference type="PANTHER" id="PTHR11860:SF118">
    <property type="entry name" value="CMRF35-LIKE MOLECULE 3-RELATED"/>
    <property type="match status" value="1"/>
</dbReference>
<dbReference type="CDD" id="cd05716">
    <property type="entry name" value="IgV_pIgR_like"/>
    <property type="match status" value="1"/>
</dbReference>
<dbReference type="EMBL" id="JAHKSW010000026">
    <property type="protein sequence ID" value="KAG7316134.1"/>
    <property type="molecule type" value="Genomic_DNA"/>
</dbReference>
<dbReference type="InterPro" id="IPR003599">
    <property type="entry name" value="Ig_sub"/>
</dbReference>
<feature type="domain" description="Immunoglobulin" evidence="6">
    <location>
        <begin position="19"/>
        <end position="120"/>
    </location>
</feature>
<evidence type="ECO:0000256" key="4">
    <source>
        <dbReference type="SAM" id="Phobius"/>
    </source>
</evidence>
<dbReference type="GO" id="GO:0005886">
    <property type="term" value="C:plasma membrane"/>
    <property type="evidence" value="ECO:0007669"/>
    <property type="project" value="TreeGrafter"/>
</dbReference>
<protein>
    <recommendedName>
        <fullName evidence="6">Immunoglobulin domain-containing protein</fullName>
    </recommendedName>
</protein>
<comment type="subcellular location">
    <subcellularLocation>
        <location evidence="1">Membrane</location>
    </subcellularLocation>
</comment>
<keyword evidence="2 4" id="KW-0812">Transmembrane</keyword>
<dbReference type="Pfam" id="PF07686">
    <property type="entry name" value="V-set"/>
    <property type="match status" value="1"/>
</dbReference>
<dbReference type="OrthoDB" id="8920197at2759"/>
<dbReference type="InterPro" id="IPR013106">
    <property type="entry name" value="Ig_V-set"/>
</dbReference>
<dbReference type="Proteomes" id="UP000824219">
    <property type="component" value="Linkage Group LG26"/>
</dbReference>
<organism evidence="7 8">
    <name type="scientific">Hemibagrus wyckioides</name>
    <dbReference type="NCBI Taxonomy" id="337641"/>
    <lineage>
        <taxon>Eukaryota</taxon>
        <taxon>Metazoa</taxon>
        <taxon>Chordata</taxon>
        <taxon>Craniata</taxon>
        <taxon>Vertebrata</taxon>
        <taxon>Euteleostomi</taxon>
        <taxon>Actinopterygii</taxon>
        <taxon>Neopterygii</taxon>
        <taxon>Teleostei</taxon>
        <taxon>Ostariophysi</taxon>
        <taxon>Siluriformes</taxon>
        <taxon>Bagridae</taxon>
        <taxon>Hemibagrus</taxon>
    </lineage>
</organism>
<accession>A0A9D3N548</accession>
<dbReference type="GO" id="GO:0004888">
    <property type="term" value="F:transmembrane signaling receptor activity"/>
    <property type="evidence" value="ECO:0007669"/>
    <property type="project" value="TreeGrafter"/>
</dbReference>
<dbReference type="PANTHER" id="PTHR11860">
    <property type="entry name" value="POLYMERIC-IMMUNOGLOBULIN RECEPTOR"/>
    <property type="match status" value="1"/>
</dbReference>
<dbReference type="InterPro" id="IPR050671">
    <property type="entry name" value="CD300_family_receptors"/>
</dbReference>
<gene>
    <name evidence="7" type="ORF">KOW79_021000</name>
</gene>
<evidence type="ECO:0000313" key="8">
    <source>
        <dbReference type="Proteomes" id="UP000824219"/>
    </source>
</evidence>
<evidence type="ECO:0000313" key="7">
    <source>
        <dbReference type="EMBL" id="KAG7316134.1"/>
    </source>
</evidence>